<proteinExistence type="predicted"/>
<dbReference type="Proteomes" id="UP000075515">
    <property type="component" value="Unassembled WGS sequence"/>
</dbReference>
<evidence type="ECO:0000313" key="2">
    <source>
        <dbReference type="EMBL" id="KYF81249.1"/>
    </source>
</evidence>
<evidence type="ECO:0000256" key="1">
    <source>
        <dbReference type="SAM" id="MobiDB-lite"/>
    </source>
</evidence>
<gene>
    <name evidence="2" type="ORF">BE18_27715</name>
</gene>
<comment type="caution">
    <text evidence="2">The sequence shown here is derived from an EMBL/GenBank/DDBJ whole genome shotgun (WGS) entry which is preliminary data.</text>
</comment>
<feature type="compositionally biased region" description="Low complexity" evidence="1">
    <location>
        <begin position="56"/>
        <end position="67"/>
    </location>
</feature>
<organism evidence="2 3">
    <name type="scientific">Sorangium cellulosum</name>
    <name type="common">Polyangium cellulosum</name>
    <dbReference type="NCBI Taxonomy" id="56"/>
    <lineage>
        <taxon>Bacteria</taxon>
        <taxon>Pseudomonadati</taxon>
        <taxon>Myxococcota</taxon>
        <taxon>Polyangia</taxon>
        <taxon>Polyangiales</taxon>
        <taxon>Polyangiaceae</taxon>
        <taxon>Sorangium</taxon>
    </lineage>
</organism>
<reference evidence="2 3" key="1">
    <citation type="submission" date="2014-02" db="EMBL/GenBank/DDBJ databases">
        <title>The small core and large imbalanced accessory genome model reveals a collaborative survival strategy of Sorangium cellulosum strains in nature.</title>
        <authorList>
            <person name="Han K."/>
            <person name="Peng R."/>
            <person name="Blom J."/>
            <person name="Li Y.-Z."/>
        </authorList>
    </citation>
    <scope>NUCLEOTIDE SEQUENCE [LARGE SCALE GENOMIC DNA]</scope>
    <source>
        <strain evidence="2 3">So0149</strain>
    </source>
</reference>
<protein>
    <submittedName>
        <fullName evidence="2">Uncharacterized protein</fullName>
    </submittedName>
</protein>
<name>A0A150RLT4_SORCE</name>
<dbReference type="AlphaFoldDB" id="A0A150RLT4"/>
<sequence>MTSDVASSPPSSASSTVRMSPISGWISGACAGSPISTRVSIAAATASGSLWPRNWPSSFGTPGSGTSATRYGSSGSADDPTGSRLSARSIACATSLKRS</sequence>
<evidence type="ECO:0000313" key="3">
    <source>
        <dbReference type="Proteomes" id="UP000075515"/>
    </source>
</evidence>
<dbReference type="EMBL" id="JEMC01003443">
    <property type="protein sequence ID" value="KYF81249.1"/>
    <property type="molecule type" value="Genomic_DNA"/>
</dbReference>
<feature type="region of interest" description="Disordered" evidence="1">
    <location>
        <begin position="52"/>
        <end position="84"/>
    </location>
</feature>
<accession>A0A150RLT4</accession>